<evidence type="ECO:0000313" key="1">
    <source>
        <dbReference type="EMBL" id="ORE14003.1"/>
    </source>
</evidence>
<dbReference type="Proteomes" id="UP000242381">
    <property type="component" value="Unassembled WGS sequence"/>
</dbReference>
<accession>A0A1X0RPK3</accession>
<sequence>MVLPLPDTLGLMPPNIASISPNIIPSAPSSTLHTDTNVVNSQQPVATRTSAAIASLPFTTKASLKGISTSTYSIHRTGTTDHSVFYRIPHHLKNLKVPFSIALSEKFLFGVGLGFTTHEDV</sequence>
<evidence type="ECO:0000313" key="2">
    <source>
        <dbReference type="Proteomes" id="UP000242381"/>
    </source>
</evidence>
<proteinExistence type="predicted"/>
<name>A0A1X0RPK3_RHIZD</name>
<protein>
    <submittedName>
        <fullName evidence="1">Uncharacterized protein</fullName>
    </submittedName>
</protein>
<dbReference type="EMBL" id="KV921497">
    <property type="protein sequence ID" value="ORE14003.1"/>
    <property type="molecule type" value="Genomic_DNA"/>
</dbReference>
<organism evidence="1 2">
    <name type="scientific">Rhizopus microsporus</name>
    <dbReference type="NCBI Taxonomy" id="58291"/>
    <lineage>
        <taxon>Eukaryota</taxon>
        <taxon>Fungi</taxon>
        <taxon>Fungi incertae sedis</taxon>
        <taxon>Mucoromycota</taxon>
        <taxon>Mucoromycotina</taxon>
        <taxon>Mucoromycetes</taxon>
        <taxon>Mucorales</taxon>
        <taxon>Mucorineae</taxon>
        <taxon>Rhizopodaceae</taxon>
        <taxon>Rhizopus</taxon>
    </lineage>
</organism>
<reference evidence="1 2" key="1">
    <citation type="journal article" date="2016" name="Proc. Natl. Acad. Sci. U.S.A.">
        <title>Lipid metabolic changes in an early divergent fungus govern the establishment of a mutualistic symbiosis with endobacteria.</title>
        <authorList>
            <person name="Lastovetsky O.A."/>
            <person name="Gaspar M.L."/>
            <person name="Mondo S.J."/>
            <person name="LaButti K.M."/>
            <person name="Sandor L."/>
            <person name="Grigoriev I.V."/>
            <person name="Henry S.A."/>
            <person name="Pawlowska T.E."/>
        </authorList>
    </citation>
    <scope>NUCLEOTIDE SEQUENCE [LARGE SCALE GENOMIC DNA]</scope>
    <source>
        <strain evidence="1 2">ATCC 11559</strain>
    </source>
</reference>
<gene>
    <name evidence="1" type="ORF">BCV71DRAFT_267859</name>
</gene>
<dbReference type="AlphaFoldDB" id="A0A1X0RPK3"/>